<dbReference type="Proteomes" id="UP000000437">
    <property type="component" value="Chromosome 3"/>
</dbReference>
<dbReference type="GO" id="GO:0008053">
    <property type="term" value="P:mitochondrial fusion"/>
    <property type="evidence" value="ECO:0000318"/>
    <property type="project" value="GO_Central"/>
</dbReference>
<sequence length="197" mass="22092">MEALLDYVVRIGSGNDQTLDAGSAVLFNFIFEWLHQHLDKEAEITCWLQNNLGIVEKSDPSHKDAIECMVRIANEMEGNEELQGMLNSALLNPTLEHYILVVNGTFSDVTLSWGSVVALFYVACRFVVKAAEINSVDLVRSIINWTMPFIRKTCILTWIREQGGWGAIRSYFGTPTWQTVGVFLAGVLTVGLVLYKM</sequence>
<dbReference type="GO" id="GO:0097192">
    <property type="term" value="P:extrinsic apoptotic signaling pathway in absence of ligand"/>
    <property type="evidence" value="ECO:0000318"/>
    <property type="project" value="GO_Central"/>
</dbReference>
<accession>I3ITC2</accession>
<organism evidence="5">
    <name type="scientific">Danio rerio</name>
    <name type="common">Zebrafish</name>
    <name type="synonym">Brachydanio rerio</name>
    <dbReference type="NCBI Taxonomy" id="7955"/>
    <lineage>
        <taxon>Eukaryota</taxon>
        <taxon>Metazoa</taxon>
        <taxon>Chordata</taxon>
        <taxon>Craniata</taxon>
        <taxon>Vertebrata</taxon>
        <taxon>Euteleostomi</taxon>
        <taxon>Actinopterygii</taxon>
        <taxon>Neopterygii</taxon>
        <taxon>Teleostei</taxon>
        <taxon>Ostariophysi</taxon>
        <taxon>Cypriniformes</taxon>
        <taxon>Danionidae</taxon>
        <taxon>Danioninae</taxon>
        <taxon>Danio</taxon>
    </lineage>
</organism>
<dbReference type="GeneID" id="100004321"/>
<dbReference type="GeneTree" id="ENSGT01130000278292"/>
<dbReference type="GO" id="GO:0008630">
    <property type="term" value="P:intrinsic apoptotic signaling pathway in response to DNA damage"/>
    <property type="evidence" value="ECO:0000318"/>
    <property type="project" value="GO_Central"/>
</dbReference>
<dbReference type="KEGG" id="dre:100004321"/>
<proteinExistence type="inferred from homology"/>
<dbReference type="Pfam" id="PF00452">
    <property type="entry name" value="Bcl-2"/>
    <property type="match status" value="1"/>
</dbReference>
<dbReference type="PANTHER" id="PTHR11256:SF42">
    <property type="entry name" value="APOPTOSIS REGULATOR BAX"/>
    <property type="match status" value="1"/>
</dbReference>
<dbReference type="OMA" id="NTESDIM"/>
<dbReference type="RefSeq" id="NP_001314995.1">
    <property type="nucleotide sequence ID" value="NM_001328066.1"/>
</dbReference>
<dbReference type="CDD" id="cd06845">
    <property type="entry name" value="Bcl-2_like"/>
    <property type="match status" value="1"/>
</dbReference>
<dbReference type="SMR" id="I3ITC2"/>
<reference evidence="7" key="4">
    <citation type="submission" date="2025-04" db="UniProtKB">
        <authorList>
            <consortium name="RefSeq"/>
        </authorList>
    </citation>
    <scope>IDENTIFICATION</scope>
    <source>
        <strain evidence="7">Tuebingen</strain>
    </source>
</reference>
<dbReference type="Gene3D" id="1.10.437.10">
    <property type="entry name" value="Blc2-like"/>
    <property type="match status" value="1"/>
</dbReference>
<evidence type="ECO:0000313" key="6">
    <source>
        <dbReference type="Proteomes" id="UP000000437"/>
    </source>
</evidence>
<dbReference type="PaxDb" id="7955-ENSDARP00000126185"/>
<evidence type="ECO:0000256" key="3">
    <source>
        <dbReference type="SAM" id="Phobius"/>
    </source>
</evidence>
<keyword evidence="2" id="KW-0053">Apoptosis</keyword>
<dbReference type="InterPro" id="IPR002475">
    <property type="entry name" value="Bcl2-like"/>
</dbReference>
<dbReference type="Ensembl" id="ENSDART00000151341.3">
    <property type="protein sequence ID" value="ENSDARP00000126185.1"/>
    <property type="gene ID" value="ENSDARG00000089129.4"/>
</dbReference>
<dbReference type="STRING" id="7955.ENSDARP00000126185"/>
<keyword evidence="6" id="KW-1185">Reference proteome</keyword>
<accession>A0A8M1P3H9</accession>
<comment type="similarity">
    <text evidence="1">Belongs to the Bcl-2 family.</text>
</comment>
<dbReference type="PANTHER" id="PTHR11256">
    <property type="entry name" value="BCL-2 RELATED"/>
    <property type="match status" value="1"/>
</dbReference>
<dbReference type="GO" id="GO:0043525">
    <property type="term" value="P:positive regulation of neuron apoptotic process"/>
    <property type="evidence" value="ECO:0000318"/>
    <property type="project" value="GO_Central"/>
</dbReference>
<evidence type="ECO:0000256" key="2">
    <source>
        <dbReference type="ARBA" id="ARBA00022703"/>
    </source>
</evidence>
<dbReference type="SMART" id="SM00337">
    <property type="entry name" value="BCL"/>
    <property type="match status" value="1"/>
</dbReference>
<dbReference type="InterPro" id="IPR036834">
    <property type="entry name" value="Bcl-2-like_sf"/>
</dbReference>
<evidence type="ECO:0000313" key="7">
    <source>
        <dbReference type="RefSeq" id="NP_001314995.1"/>
    </source>
</evidence>
<gene>
    <name evidence="7" type="primary">LOC100004321</name>
</gene>
<keyword evidence="3" id="KW-1133">Transmembrane helix</keyword>
<protein>
    <submittedName>
        <fullName evidence="7">Apoptosis regulator BAX-like</fullName>
    </submittedName>
    <submittedName>
        <fullName evidence="5">BCL2-associated X, apoptosis regulator a</fullName>
    </submittedName>
</protein>
<evidence type="ECO:0000313" key="5">
    <source>
        <dbReference type="Ensembl" id="ENSDARP00000126185"/>
    </source>
</evidence>
<reference evidence="7" key="3">
    <citation type="journal article" date="2016" name="BMC Genomics">
        <title>Gene evolution and gene expression after whole genome duplication in fish: the PhyloFish database.</title>
        <authorList>
            <person name="Pasquier J."/>
            <person name="Cabau C."/>
            <person name="Nguyen T."/>
            <person name="Jouanno E."/>
            <person name="Severac D."/>
            <person name="Braasch I."/>
            <person name="Journot L."/>
            <person name="Pontarotti P."/>
            <person name="Klopp C."/>
            <person name="Postlethwait J.H."/>
            <person name="Guiguen Y."/>
            <person name="Bobe J."/>
        </authorList>
    </citation>
    <scope>NUCLEOTIDE SEQUENCE</scope>
    <source>
        <strain evidence="7">Tuebingen</strain>
    </source>
</reference>
<reference evidence="5" key="1">
    <citation type="submission" date="2012-05" db="UniProtKB">
        <authorList>
            <consortium name="Ensembl"/>
        </authorList>
    </citation>
    <scope>IDENTIFICATION</scope>
    <source>
        <strain evidence="5">Tuebingen</strain>
    </source>
</reference>
<dbReference type="PROSITE" id="PS50062">
    <property type="entry name" value="BCL2_FAMILY"/>
    <property type="match status" value="1"/>
</dbReference>
<dbReference type="GO" id="GO:0001836">
    <property type="term" value="P:release of cytochrome c from mitochondria"/>
    <property type="evidence" value="ECO:0000318"/>
    <property type="project" value="GO_Central"/>
</dbReference>
<feature type="domain" description="Bcl-2 Bcl-2 homology region 1-3" evidence="4">
    <location>
        <begin position="69"/>
        <end position="165"/>
    </location>
</feature>
<dbReference type="ExpressionAtlas" id="I3ITC2">
    <property type="expression patterns" value="differential"/>
</dbReference>
<dbReference type="Bgee" id="ENSDARG00000089129">
    <property type="expression patterns" value="Expressed in pharyngeal gill and 15 other cell types or tissues"/>
</dbReference>
<dbReference type="PhylomeDB" id="I3ITC2"/>
<dbReference type="GO" id="GO:0005741">
    <property type="term" value="C:mitochondrial outer membrane"/>
    <property type="evidence" value="ECO:0000318"/>
    <property type="project" value="GO_Central"/>
</dbReference>
<feature type="transmembrane region" description="Helical" evidence="3">
    <location>
        <begin position="177"/>
        <end position="195"/>
    </location>
</feature>
<dbReference type="GO" id="GO:0015267">
    <property type="term" value="F:channel activity"/>
    <property type="evidence" value="ECO:0000318"/>
    <property type="project" value="GO_Central"/>
</dbReference>
<dbReference type="InterPro" id="IPR026298">
    <property type="entry name" value="Bcl-2_fam"/>
</dbReference>
<name>I3ITC2_DANRE</name>
<evidence type="ECO:0000259" key="4">
    <source>
        <dbReference type="SMART" id="SM00337"/>
    </source>
</evidence>
<reference evidence="5 6" key="2">
    <citation type="journal article" date="2013" name="Nature">
        <title>The zebrafish reference genome sequence and its relationship to the human genome.</title>
        <authorList>
            <consortium name="Genome Reference Consortium Zebrafish"/>
            <person name="Howe K."/>
            <person name="Clark M.D."/>
            <person name="Torroja C.F."/>
            <person name="Torrance J."/>
            <person name="Berthelot C."/>
            <person name="Muffato M."/>
            <person name="Collins J.E."/>
            <person name="Humphray S."/>
            <person name="McLaren K."/>
            <person name="Matthews L."/>
            <person name="McLaren S."/>
            <person name="Sealy I."/>
            <person name="Caccamo M."/>
            <person name="Churcher C."/>
            <person name="Scott C."/>
            <person name="Barrett J.C."/>
            <person name="Koch R."/>
            <person name="Rauch G.J."/>
            <person name="White S."/>
            <person name="Chow W."/>
            <person name="Kilian B."/>
            <person name="Quintais L.T."/>
            <person name="Guerra-Assuncao J.A."/>
            <person name="Zhou Y."/>
            <person name="Gu Y."/>
            <person name="Yen J."/>
            <person name="Vogel J.H."/>
            <person name="Eyre T."/>
            <person name="Redmond S."/>
            <person name="Banerjee R."/>
            <person name="Chi J."/>
            <person name="Fu B."/>
            <person name="Langley E."/>
            <person name="Maguire S.F."/>
            <person name="Laird G.K."/>
            <person name="Lloyd D."/>
            <person name="Kenyon E."/>
            <person name="Donaldson S."/>
            <person name="Sehra H."/>
            <person name="Almeida-King J."/>
            <person name="Loveland J."/>
            <person name="Trevanion S."/>
            <person name="Jones M."/>
            <person name="Quail M."/>
            <person name="Willey D."/>
            <person name="Hunt A."/>
            <person name="Burton J."/>
            <person name="Sims S."/>
            <person name="McLay K."/>
            <person name="Plumb B."/>
            <person name="Davis J."/>
            <person name="Clee C."/>
            <person name="Oliver K."/>
            <person name="Clark R."/>
            <person name="Riddle C."/>
            <person name="Elliot D."/>
            <person name="Eliott D."/>
            <person name="Threadgold G."/>
            <person name="Harden G."/>
            <person name="Ware D."/>
            <person name="Begum S."/>
            <person name="Mortimore B."/>
            <person name="Mortimer B."/>
            <person name="Kerry G."/>
            <person name="Heath P."/>
            <person name="Phillimore B."/>
            <person name="Tracey A."/>
            <person name="Corby N."/>
            <person name="Dunn M."/>
            <person name="Johnson C."/>
            <person name="Wood J."/>
            <person name="Clark S."/>
            <person name="Pelan S."/>
            <person name="Griffiths G."/>
            <person name="Smith M."/>
            <person name="Glithero R."/>
            <person name="Howden P."/>
            <person name="Barker N."/>
            <person name="Lloyd C."/>
            <person name="Stevens C."/>
            <person name="Harley J."/>
            <person name="Holt K."/>
            <person name="Panagiotidis G."/>
            <person name="Lovell J."/>
            <person name="Beasley H."/>
            <person name="Henderson C."/>
            <person name="Gordon D."/>
            <person name="Auger K."/>
            <person name="Wright D."/>
            <person name="Collins J."/>
            <person name="Raisen C."/>
            <person name="Dyer L."/>
            <person name="Leung K."/>
            <person name="Robertson L."/>
            <person name="Ambridge K."/>
            <person name="Leongamornlert D."/>
            <person name="McGuire S."/>
            <person name="Gilderthorp R."/>
            <person name="Griffiths C."/>
            <person name="Manthravadi D."/>
            <person name="Nichol S."/>
            <person name="Barker G."/>
            <person name="Whitehead S."/>
            <person name="Kay M."/>
            <person name="Brown J."/>
            <person name="Murnane C."/>
            <person name="Gray E."/>
            <person name="Humphries M."/>
            <person name="Sycamore N."/>
            <person name="Barker D."/>
            <person name="Saunders D."/>
            <person name="Wallis J."/>
            <person name="Babbage A."/>
            <person name="Hammond S."/>
            <person name="Mashreghi-Mohammadi M."/>
            <person name="Barr L."/>
            <person name="Martin S."/>
            <person name="Wray P."/>
            <person name="Ellington A."/>
            <person name="Matthews N."/>
            <person name="Ellwood M."/>
            <person name="Woodmansey R."/>
            <person name="Clark G."/>
            <person name="Cooper J."/>
            <person name="Cooper J."/>
            <person name="Tromans A."/>
            <person name="Grafham D."/>
            <person name="Skuce C."/>
            <person name="Pandian R."/>
            <person name="Andrews R."/>
            <person name="Harrison E."/>
            <person name="Kimberley A."/>
            <person name="Garnett J."/>
            <person name="Fosker N."/>
            <person name="Hall R."/>
            <person name="Garner P."/>
            <person name="Kelly D."/>
            <person name="Bird C."/>
            <person name="Palmer S."/>
            <person name="Gehring I."/>
            <person name="Berger A."/>
            <person name="Dooley C.M."/>
            <person name="Ersan-Urun Z."/>
            <person name="Eser C."/>
            <person name="Geiger H."/>
            <person name="Geisler M."/>
            <person name="Karotki L."/>
            <person name="Kirn A."/>
            <person name="Konantz J."/>
            <person name="Konantz M."/>
            <person name="Oberlander M."/>
            <person name="Rudolph-Geiger S."/>
            <person name="Teucke M."/>
            <person name="Lanz C."/>
            <person name="Raddatz G."/>
            <person name="Osoegawa K."/>
            <person name="Zhu B."/>
            <person name="Rapp A."/>
            <person name="Widaa S."/>
            <person name="Langford C."/>
            <person name="Yang F."/>
            <person name="Schuster S.C."/>
            <person name="Carter N.P."/>
            <person name="Harrow J."/>
            <person name="Ning Z."/>
            <person name="Herrero J."/>
            <person name="Searle S.M."/>
            <person name="Enright A."/>
            <person name="Geisler R."/>
            <person name="Plasterk R.H."/>
            <person name="Lee C."/>
            <person name="Westerfield M."/>
            <person name="de Jong P.J."/>
            <person name="Zon L.I."/>
            <person name="Postlethwait J.H."/>
            <person name="Nusslein-Volhard C."/>
            <person name="Hubbard T.J."/>
            <person name="Roest Crollius H."/>
            <person name="Rogers J."/>
            <person name="Stemple D.L."/>
        </authorList>
    </citation>
    <scope>NUCLEOTIDE SEQUENCE [LARGE SCALE GENOMIC DNA]</scope>
    <source>
        <strain evidence="5">Tuebingen</strain>
    </source>
</reference>
<dbReference type="AlphaFoldDB" id="I3ITC2"/>
<dbReference type="ZFIN" id="ZDB-GENE-000511-6">
    <property type="gene designation" value="baxa"/>
</dbReference>
<dbReference type="EMBL" id="CR388062">
    <property type="status" value="NOT_ANNOTATED_CDS"/>
    <property type="molecule type" value="Genomic_DNA"/>
</dbReference>
<dbReference type="InterPro" id="IPR046371">
    <property type="entry name" value="Bcl-2_BH1-3"/>
</dbReference>
<dbReference type="eggNOG" id="KOG4728">
    <property type="taxonomic scope" value="Eukaryota"/>
</dbReference>
<evidence type="ECO:0000256" key="1">
    <source>
        <dbReference type="ARBA" id="ARBA00009458"/>
    </source>
</evidence>
<keyword evidence="3" id="KW-0812">Transmembrane</keyword>
<keyword evidence="3" id="KW-0472">Membrane</keyword>
<dbReference type="SUPFAM" id="SSF56854">
    <property type="entry name" value="Bcl-2 inhibitors of programmed cell death"/>
    <property type="match status" value="1"/>
</dbReference>
<dbReference type="OrthoDB" id="6080198at2759"/>
<dbReference type="HOGENOM" id="CLU_085401_2_2_1"/>